<proteinExistence type="inferred from homology"/>
<dbReference type="CDD" id="cd03692">
    <property type="entry name" value="mtIF2_IVc"/>
    <property type="match status" value="1"/>
</dbReference>
<comment type="caution">
    <text evidence="13">The sequence shown here is derived from an EMBL/GenBank/DDBJ whole genome shotgun (WGS) entry which is preliminary data.</text>
</comment>
<feature type="domain" description="Tr-type G" evidence="12">
    <location>
        <begin position="119"/>
        <end position="286"/>
    </location>
</feature>
<dbReference type="InterPro" id="IPR015760">
    <property type="entry name" value="TIF_IF2"/>
</dbReference>
<evidence type="ECO:0000256" key="10">
    <source>
        <dbReference type="HAMAP-Rule" id="MF_00100"/>
    </source>
</evidence>
<evidence type="ECO:0000259" key="12">
    <source>
        <dbReference type="PROSITE" id="PS51722"/>
    </source>
</evidence>
<evidence type="ECO:0000256" key="6">
    <source>
        <dbReference type="ARBA" id="ARBA00022741"/>
    </source>
</evidence>
<dbReference type="InterPro" id="IPR053905">
    <property type="entry name" value="EF-G-like_DII"/>
</dbReference>
<dbReference type="PROSITE" id="PS51722">
    <property type="entry name" value="G_TR_2"/>
    <property type="match status" value="1"/>
</dbReference>
<dbReference type="Pfam" id="PF22042">
    <property type="entry name" value="EF-G_D2"/>
    <property type="match status" value="1"/>
</dbReference>
<dbReference type="Gene3D" id="2.40.30.10">
    <property type="entry name" value="Translation factors"/>
    <property type="match status" value="2"/>
</dbReference>
<dbReference type="NCBIfam" id="TIGR00231">
    <property type="entry name" value="small_GTP"/>
    <property type="match status" value="1"/>
</dbReference>
<dbReference type="Pfam" id="PF00009">
    <property type="entry name" value="GTP_EFTU"/>
    <property type="match status" value="1"/>
</dbReference>
<evidence type="ECO:0000256" key="8">
    <source>
        <dbReference type="ARBA" id="ARBA00023134"/>
    </source>
</evidence>
<feature type="binding site" evidence="10">
    <location>
        <begin position="128"/>
        <end position="135"/>
    </location>
    <ligand>
        <name>GTP</name>
        <dbReference type="ChEBI" id="CHEBI:37565"/>
    </ligand>
</feature>
<dbReference type="InterPro" id="IPR009000">
    <property type="entry name" value="Transl_B-barrel_sf"/>
</dbReference>
<sequence length="621" mass="68142">MANKKEKVKSNKKFDNRKSVDIKKQIKKVDVGVQGGVFTFTSPLTIEELGPKLNKSTSEIIRYFFMKGIVTNLNTILNEEQIGELCLEYGLDFKIEKEISAENVLDNITFDDDELSLEQRPPIVTIMGHVDHGKTTLLDAIRHSNVTTGEAGGITQHIGAYQVEKNNKKITFIDTPGHEAFTEMRARGANVTDIVVLVVAADDGIKVQTQEAIDHAKSAGVEIIVFVNKMDKPTANPEKVIAQLSEQDIVVEEWGGKTICVKGSALQKDGISELLEAIQLISDVNEYKANPQRLAYGTVIEANLDKGYGPLATVLVQNGTLKKGDYLVVGQTYGKLRMMFDDLGNEVIEAAPSTPVKVAGLEEVPSAGDKFLVLNDEKEAREIANKIRIKNTRLEWANAMTSEMRQQIEDGTLKNSKFVLKADVHGSLEAIKAMVDKIDVDGAHAEIIRSAIGGITETDVKLAQASGAFIVGFNIRPSRVIKDLADQCGVQIKTYDIIYKLKEELIGIMKGSLDPVIVEEVLGEAEVMQTWKHSDVGTICGCRVTSGKVKRNAKVRVIRDGVVIYTSEIATLQHGKNQASEMLAGNECGLTIKNFNDVKEGDVLETYLLLEKTQDEVEANA</sequence>
<dbReference type="Gene3D" id="3.40.50.300">
    <property type="entry name" value="P-loop containing nucleotide triphosphate hydrolases"/>
    <property type="match status" value="1"/>
</dbReference>
<evidence type="ECO:0000313" key="13">
    <source>
        <dbReference type="EMBL" id="GAA5414800.1"/>
    </source>
</evidence>
<feature type="binding site" evidence="10">
    <location>
        <begin position="228"/>
        <end position="231"/>
    </location>
    <ligand>
        <name>GTP</name>
        <dbReference type="ChEBI" id="CHEBI:37565"/>
    </ligand>
</feature>
<dbReference type="SUPFAM" id="SSF52156">
    <property type="entry name" value="Initiation factor IF2/eIF5b, domain 3"/>
    <property type="match status" value="1"/>
</dbReference>
<dbReference type="InterPro" id="IPR044145">
    <property type="entry name" value="IF2_II"/>
</dbReference>
<dbReference type="HAMAP" id="MF_00100_B">
    <property type="entry name" value="IF_2_B"/>
    <property type="match status" value="1"/>
</dbReference>
<evidence type="ECO:0000256" key="5">
    <source>
        <dbReference type="ARBA" id="ARBA00022540"/>
    </source>
</evidence>
<dbReference type="Proteomes" id="UP001449582">
    <property type="component" value="Unassembled WGS sequence"/>
</dbReference>
<dbReference type="InterPro" id="IPR004161">
    <property type="entry name" value="EFTu-like_2"/>
</dbReference>
<dbReference type="Pfam" id="PF04760">
    <property type="entry name" value="IF2_N"/>
    <property type="match status" value="1"/>
</dbReference>
<dbReference type="NCBIfam" id="TIGR00487">
    <property type="entry name" value="IF-2"/>
    <property type="match status" value="1"/>
</dbReference>
<dbReference type="InterPro" id="IPR036925">
    <property type="entry name" value="TIF_IF2_dom3_sf"/>
</dbReference>
<evidence type="ECO:0000256" key="4">
    <source>
        <dbReference type="ARBA" id="ARBA00022490"/>
    </source>
</evidence>
<keyword evidence="5 10" id="KW-0396">Initiation factor</keyword>
<dbReference type="InterPro" id="IPR005225">
    <property type="entry name" value="Small_GTP-bd"/>
</dbReference>
<accession>A0ABP9U810</accession>
<keyword evidence="14" id="KW-1185">Reference proteome</keyword>
<reference evidence="13" key="1">
    <citation type="submission" date="2024-02" db="EMBL/GenBank/DDBJ databases">
        <title>Draft genome sequence of new strains in genus Ureaplasma.</title>
        <authorList>
            <person name="Nakajima Y."/>
            <person name="Segawa T."/>
        </authorList>
    </citation>
    <scope>NUCLEOTIDE SEQUENCE [LARGE SCALE GENOMIC DNA]</scope>
    <source>
        <strain evidence="13">OM1</strain>
    </source>
</reference>
<evidence type="ECO:0000256" key="11">
    <source>
        <dbReference type="RuleBase" id="RU000644"/>
    </source>
</evidence>
<dbReference type="InterPro" id="IPR006847">
    <property type="entry name" value="IF2_N"/>
</dbReference>
<dbReference type="InterPro" id="IPR000178">
    <property type="entry name" value="TF_IF2_bacterial-like"/>
</dbReference>
<comment type="similarity">
    <text evidence="2 10 11">Belongs to the TRAFAC class translation factor GTPase superfamily. Classic translation factor GTPase family. IF-2 subfamily.</text>
</comment>
<dbReference type="SUPFAM" id="SSF50447">
    <property type="entry name" value="Translation proteins"/>
    <property type="match status" value="2"/>
</dbReference>
<keyword evidence="6 10" id="KW-0547">Nucleotide-binding</keyword>
<evidence type="ECO:0000256" key="2">
    <source>
        <dbReference type="ARBA" id="ARBA00007733"/>
    </source>
</evidence>
<evidence type="ECO:0000256" key="1">
    <source>
        <dbReference type="ARBA" id="ARBA00004496"/>
    </source>
</evidence>
<dbReference type="GO" id="GO:0003743">
    <property type="term" value="F:translation initiation factor activity"/>
    <property type="evidence" value="ECO:0007669"/>
    <property type="project" value="UniProtKB-KW"/>
</dbReference>
<dbReference type="CDD" id="cd03702">
    <property type="entry name" value="IF2_mtIF2_II"/>
    <property type="match status" value="1"/>
</dbReference>
<feature type="region of interest" description="G-domain" evidence="10">
    <location>
        <begin position="122"/>
        <end position="270"/>
    </location>
</feature>
<dbReference type="Gene3D" id="3.40.50.10050">
    <property type="entry name" value="Translation initiation factor IF- 2, domain 3"/>
    <property type="match status" value="1"/>
</dbReference>
<dbReference type="PRINTS" id="PR00315">
    <property type="entry name" value="ELONGATNFCT"/>
</dbReference>
<keyword evidence="8 10" id="KW-0342">GTP-binding</keyword>
<dbReference type="EMBL" id="BAABQM010000003">
    <property type="protein sequence ID" value="GAA5414800.1"/>
    <property type="molecule type" value="Genomic_DNA"/>
</dbReference>
<comment type="function">
    <text evidence="9 10 11">One of the essential components for the initiation of protein synthesis. Protects formylmethionyl-tRNA from spontaneous hydrolysis and promotes its binding to the 30S ribosomal subunits. Also involved in the hydrolysis of GTP during the formation of the 70S ribosomal complex.</text>
</comment>
<dbReference type="SUPFAM" id="SSF52540">
    <property type="entry name" value="P-loop containing nucleoside triphosphate hydrolases"/>
    <property type="match status" value="1"/>
</dbReference>
<comment type="subcellular location">
    <subcellularLocation>
        <location evidence="1 10">Cytoplasm</location>
    </subcellularLocation>
</comment>
<dbReference type="CDD" id="cd01887">
    <property type="entry name" value="IF2_eIF5B"/>
    <property type="match status" value="1"/>
</dbReference>
<gene>
    <name evidence="10 13" type="primary">infB</name>
    <name evidence="13" type="ORF">UREOM_5110</name>
</gene>
<dbReference type="PANTHER" id="PTHR43381:SF5">
    <property type="entry name" value="TR-TYPE G DOMAIN-CONTAINING PROTEIN"/>
    <property type="match status" value="1"/>
</dbReference>
<protein>
    <recommendedName>
        <fullName evidence="3 10">Translation initiation factor IF-2</fullName>
    </recommendedName>
</protein>
<evidence type="ECO:0000313" key="14">
    <source>
        <dbReference type="Proteomes" id="UP001449582"/>
    </source>
</evidence>
<dbReference type="InterPro" id="IPR023115">
    <property type="entry name" value="TIF_IF2_dom3"/>
</dbReference>
<evidence type="ECO:0000256" key="9">
    <source>
        <dbReference type="ARBA" id="ARBA00025162"/>
    </source>
</evidence>
<keyword evidence="7 10" id="KW-0648">Protein biosynthesis</keyword>
<dbReference type="RefSeq" id="WP_353289960.1">
    <property type="nucleotide sequence ID" value="NZ_BAABQM010000003.1"/>
</dbReference>
<organism evidence="13 14">
    <name type="scientific">Ureaplasma ceti</name>
    <dbReference type="NCBI Taxonomy" id="3119530"/>
    <lineage>
        <taxon>Bacteria</taxon>
        <taxon>Bacillati</taxon>
        <taxon>Mycoplasmatota</taxon>
        <taxon>Mycoplasmoidales</taxon>
        <taxon>Mycoplasmoidaceae</taxon>
        <taxon>Ureaplasma</taxon>
    </lineage>
</organism>
<evidence type="ECO:0000256" key="3">
    <source>
        <dbReference type="ARBA" id="ARBA00020675"/>
    </source>
</evidence>
<dbReference type="InterPro" id="IPR000795">
    <property type="entry name" value="T_Tr_GTP-bd_dom"/>
</dbReference>
<dbReference type="Pfam" id="PF11987">
    <property type="entry name" value="IF-2"/>
    <property type="match status" value="1"/>
</dbReference>
<keyword evidence="4 10" id="KW-0963">Cytoplasm</keyword>
<name>A0ABP9U810_9BACT</name>
<dbReference type="Pfam" id="PF03144">
    <property type="entry name" value="GTP_EFTU_D2"/>
    <property type="match status" value="1"/>
</dbReference>
<evidence type="ECO:0000256" key="7">
    <source>
        <dbReference type="ARBA" id="ARBA00022917"/>
    </source>
</evidence>
<dbReference type="InterPro" id="IPR027417">
    <property type="entry name" value="P-loop_NTPase"/>
</dbReference>
<feature type="binding site" evidence="10">
    <location>
        <begin position="174"/>
        <end position="178"/>
    </location>
    <ligand>
        <name>GTP</name>
        <dbReference type="ChEBI" id="CHEBI:37565"/>
    </ligand>
</feature>
<dbReference type="PANTHER" id="PTHR43381">
    <property type="entry name" value="TRANSLATION INITIATION FACTOR IF-2-RELATED"/>
    <property type="match status" value="1"/>
</dbReference>